<sequence length="601" mass="70088">MNSKIRKTIFIWLAVCFSVAAQEMELANTYYKQGEYDKAAEIYKKLSNNKDQARLIHNDYLVTMIKLKDIPSAEKFLKTQIKNNSNLLSYRADLAQLFEISGRTDLANQEYDKLIEEASKTDAYVYELQNFFYKANKIDFAVRLLLTARTKSKDPFKFDTQLARAYLYLDQKDKMLEEVLGFGQRSKNYSYVQATIQDNIKSDKEIDMLEKMLYAKIQAEPNETFNIEILIWHFTQKADYARAFIQARALDRREKLNGFKVFELAGQSFNAKDFKNSSKMYQYIMEEYPDGELYPYARRWLIQSKEELVKTTFPIDNQQIKDLINQYQQMIVDVGINPKTVDALRNMALLNAFYLQDHNKAIEILESAIAGAGNNQKFKDQCKLDLGDIYILKDEPWESTLLYMQVEKSQKEDNLGEIAKLKNAKLQYYTGQFELSKEILDVLKKATTREISNDAMQLSLLIQDNTGLDTSEVAMADFSKIDLLIFQNRYEESVVKLNELFKQYKSHSLADEILWLKANTLLKINRIDEAVADLKSILENYKYDILADDALFTLAKITEENIKDKEKAMEYYRQLLKDYPGSIYGAQSRIRFRELRGDIVN</sequence>
<name>A0AAE3KR70_9BACT</name>
<feature type="chain" id="PRO_5042118595" description="Tetratricopeptide repeat protein" evidence="1">
    <location>
        <begin position="21"/>
        <end position="601"/>
    </location>
</feature>
<dbReference type="InterPro" id="IPR019734">
    <property type="entry name" value="TPR_rpt"/>
</dbReference>
<keyword evidence="3" id="KW-1185">Reference proteome</keyword>
<reference evidence="2 3" key="1">
    <citation type="submission" date="2018-11" db="EMBL/GenBank/DDBJ databases">
        <title>Novel bacteria species description.</title>
        <authorList>
            <person name="Han J.-H."/>
        </authorList>
    </citation>
    <scope>NUCLEOTIDE SEQUENCE [LARGE SCALE GENOMIC DNA]</scope>
    <source>
        <strain evidence="2 3">KCTC23259</strain>
    </source>
</reference>
<dbReference type="EMBL" id="RJUF01000003">
    <property type="protein sequence ID" value="MCP9761828.1"/>
    <property type="molecule type" value="Genomic_DNA"/>
</dbReference>
<dbReference type="Proteomes" id="UP001204144">
    <property type="component" value="Unassembled WGS sequence"/>
</dbReference>
<evidence type="ECO:0008006" key="4">
    <source>
        <dbReference type="Google" id="ProtNLM"/>
    </source>
</evidence>
<dbReference type="Pfam" id="PF13174">
    <property type="entry name" value="TPR_6"/>
    <property type="match status" value="2"/>
</dbReference>
<evidence type="ECO:0000313" key="2">
    <source>
        <dbReference type="EMBL" id="MCP9761828.1"/>
    </source>
</evidence>
<dbReference type="RefSeq" id="WP_255035571.1">
    <property type="nucleotide sequence ID" value="NZ_RJUF01000003.1"/>
</dbReference>
<accession>A0AAE3KR70</accession>
<protein>
    <recommendedName>
        <fullName evidence="4">Tetratricopeptide repeat protein</fullName>
    </recommendedName>
</protein>
<proteinExistence type="predicted"/>
<evidence type="ECO:0000256" key="1">
    <source>
        <dbReference type="SAM" id="SignalP"/>
    </source>
</evidence>
<dbReference type="Gene3D" id="1.25.40.10">
    <property type="entry name" value="Tetratricopeptide repeat domain"/>
    <property type="match status" value="3"/>
</dbReference>
<comment type="caution">
    <text evidence="2">The sequence shown here is derived from an EMBL/GenBank/DDBJ whole genome shotgun (WGS) entry which is preliminary data.</text>
</comment>
<dbReference type="SUPFAM" id="SSF48452">
    <property type="entry name" value="TPR-like"/>
    <property type="match status" value="2"/>
</dbReference>
<feature type="signal peptide" evidence="1">
    <location>
        <begin position="1"/>
        <end position="20"/>
    </location>
</feature>
<organism evidence="2 3">
    <name type="scientific">Lacihabitans soyangensis</name>
    <dbReference type="NCBI Taxonomy" id="869394"/>
    <lineage>
        <taxon>Bacteria</taxon>
        <taxon>Pseudomonadati</taxon>
        <taxon>Bacteroidota</taxon>
        <taxon>Cytophagia</taxon>
        <taxon>Cytophagales</taxon>
        <taxon>Leadbetterellaceae</taxon>
        <taxon>Lacihabitans</taxon>
    </lineage>
</organism>
<evidence type="ECO:0000313" key="3">
    <source>
        <dbReference type="Proteomes" id="UP001204144"/>
    </source>
</evidence>
<gene>
    <name evidence="2" type="ORF">EGI31_02595</name>
</gene>
<dbReference type="AlphaFoldDB" id="A0AAE3KR70"/>
<keyword evidence="1" id="KW-0732">Signal</keyword>
<dbReference type="InterPro" id="IPR011990">
    <property type="entry name" value="TPR-like_helical_dom_sf"/>
</dbReference>